<feature type="compositionally biased region" description="Low complexity" evidence="1">
    <location>
        <begin position="1"/>
        <end position="24"/>
    </location>
</feature>
<feature type="region of interest" description="Disordered" evidence="1">
    <location>
        <begin position="1"/>
        <end position="35"/>
    </location>
</feature>
<keyword evidence="3" id="KW-1185">Reference proteome</keyword>
<evidence type="ECO:0000256" key="1">
    <source>
        <dbReference type="SAM" id="MobiDB-lite"/>
    </source>
</evidence>
<name>A0AAF0Y8W4_9TREE</name>
<protein>
    <submittedName>
        <fullName evidence="2">Uncharacterized protein</fullName>
    </submittedName>
</protein>
<dbReference type="AlphaFoldDB" id="A0AAF0Y8W4"/>
<accession>A0AAF0Y8W4</accession>
<dbReference type="RefSeq" id="XP_062625120.1">
    <property type="nucleotide sequence ID" value="XM_062769136.1"/>
</dbReference>
<evidence type="ECO:0000313" key="3">
    <source>
        <dbReference type="Proteomes" id="UP000827549"/>
    </source>
</evidence>
<dbReference type="EMBL" id="CP086715">
    <property type="protein sequence ID" value="WOO79088.1"/>
    <property type="molecule type" value="Genomic_DNA"/>
</dbReference>
<dbReference type="Proteomes" id="UP000827549">
    <property type="component" value="Chromosome 2"/>
</dbReference>
<sequence length="66" mass="6894">MPAEQLNNAAAAPAVVAEPTAKPAMNPRAAPPDSEQATDVLRLRGGFWCNTNNCFRCTCCGISCGI</sequence>
<organism evidence="2 3">
    <name type="scientific">Vanrija pseudolonga</name>
    <dbReference type="NCBI Taxonomy" id="143232"/>
    <lineage>
        <taxon>Eukaryota</taxon>
        <taxon>Fungi</taxon>
        <taxon>Dikarya</taxon>
        <taxon>Basidiomycota</taxon>
        <taxon>Agaricomycotina</taxon>
        <taxon>Tremellomycetes</taxon>
        <taxon>Trichosporonales</taxon>
        <taxon>Trichosporonaceae</taxon>
        <taxon>Vanrija</taxon>
    </lineage>
</organism>
<dbReference type="GeneID" id="87805871"/>
<evidence type="ECO:0000313" key="2">
    <source>
        <dbReference type="EMBL" id="WOO79088.1"/>
    </source>
</evidence>
<reference evidence="2" key="1">
    <citation type="submission" date="2023-10" db="EMBL/GenBank/DDBJ databases">
        <authorList>
            <person name="Noh H."/>
        </authorList>
    </citation>
    <scope>NUCLEOTIDE SEQUENCE</scope>
    <source>
        <strain evidence="2">DUCC4014</strain>
    </source>
</reference>
<gene>
    <name evidence="2" type="ORF">LOC62_02G002624</name>
</gene>
<proteinExistence type="predicted"/>